<dbReference type="InterPro" id="IPR025004">
    <property type="entry name" value="SenN/SenS"/>
</dbReference>
<protein>
    <submittedName>
        <fullName evidence="1">Fur-regulated basic protein B</fullName>
    </submittedName>
</protein>
<accession>A0A1H0DVX4</accession>
<reference evidence="2" key="1">
    <citation type="submission" date="2016-10" db="EMBL/GenBank/DDBJ databases">
        <authorList>
            <person name="Varghese N."/>
            <person name="Submissions S."/>
        </authorList>
    </citation>
    <scope>NUCLEOTIDE SEQUENCE [LARGE SCALE GENOMIC DNA]</scope>
    <source>
        <strain evidence="2">CGMCC 1.10369</strain>
    </source>
</reference>
<dbReference type="OrthoDB" id="2991278at2"/>
<proteinExistence type="predicted"/>
<name>A0A1H0DVX4_9BACI</name>
<dbReference type="EMBL" id="FNIL01000003">
    <property type="protein sequence ID" value="SDN74312.1"/>
    <property type="molecule type" value="Genomic_DNA"/>
</dbReference>
<organism evidence="1 2">
    <name type="scientific">Alkalicoccus daliensis</name>
    <dbReference type="NCBI Taxonomy" id="745820"/>
    <lineage>
        <taxon>Bacteria</taxon>
        <taxon>Bacillati</taxon>
        <taxon>Bacillota</taxon>
        <taxon>Bacilli</taxon>
        <taxon>Bacillales</taxon>
        <taxon>Bacillaceae</taxon>
        <taxon>Alkalicoccus</taxon>
    </lineage>
</organism>
<gene>
    <name evidence="1" type="ORF">SAMN04488053_103106</name>
</gene>
<keyword evidence="2" id="KW-1185">Reference proteome</keyword>
<evidence type="ECO:0000313" key="2">
    <source>
        <dbReference type="Proteomes" id="UP000198778"/>
    </source>
</evidence>
<sequence>MRKPIRTSFDELVEQNKLEIMQDAQAISSIEEKLDNKYRQQFEQQKD</sequence>
<dbReference type="Proteomes" id="UP000198778">
    <property type="component" value="Unassembled WGS sequence"/>
</dbReference>
<evidence type="ECO:0000313" key="1">
    <source>
        <dbReference type="EMBL" id="SDN74312.1"/>
    </source>
</evidence>
<dbReference type="RefSeq" id="WP_090842025.1">
    <property type="nucleotide sequence ID" value="NZ_FNIL01000003.1"/>
</dbReference>
<dbReference type="AlphaFoldDB" id="A0A1H0DVX4"/>
<dbReference type="Pfam" id="PF13040">
    <property type="entry name" value="Fur_reg_FbpB"/>
    <property type="match status" value="1"/>
</dbReference>